<evidence type="ECO:0000256" key="1">
    <source>
        <dbReference type="ARBA" id="ARBA00004496"/>
    </source>
</evidence>
<evidence type="ECO:0000256" key="9">
    <source>
        <dbReference type="ARBA" id="ARBA00024910"/>
    </source>
</evidence>
<comment type="function">
    <text evidence="9">Activator of cell division through the inhibition of FtsZ GTPase activity, therefore promoting FtsZ assembly into bundles of protofilaments necessary for the formation of the division Z ring. It is recruited early at mid-cell but it is not essential for cell division.</text>
</comment>
<evidence type="ECO:0000256" key="8">
    <source>
        <dbReference type="ARBA" id="ARBA00023306"/>
    </source>
</evidence>
<dbReference type="InterPro" id="IPR042233">
    <property type="entry name" value="Cell_div_ZapA_N"/>
</dbReference>
<dbReference type="Gene3D" id="1.20.5.50">
    <property type="match status" value="1"/>
</dbReference>
<dbReference type="GO" id="GO:0032153">
    <property type="term" value="C:cell division site"/>
    <property type="evidence" value="ECO:0007669"/>
    <property type="project" value="TreeGrafter"/>
</dbReference>
<evidence type="ECO:0000256" key="4">
    <source>
        <dbReference type="ARBA" id="ARBA00022490"/>
    </source>
</evidence>
<dbReference type="Proteomes" id="UP000191110">
    <property type="component" value="Unassembled WGS sequence"/>
</dbReference>
<evidence type="ECO:0000313" key="13">
    <source>
        <dbReference type="Proteomes" id="UP000191110"/>
    </source>
</evidence>
<evidence type="ECO:0000256" key="7">
    <source>
        <dbReference type="ARBA" id="ARBA00023210"/>
    </source>
</evidence>
<dbReference type="InterPro" id="IPR036192">
    <property type="entry name" value="Cell_div_ZapA-like_sf"/>
</dbReference>
<evidence type="ECO:0000256" key="3">
    <source>
        <dbReference type="ARBA" id="ARBA00015195"/>
    </source>
</evidence>
<gene>
    <name evidence="12" type="ORF">BOW53_11315</name>
</gene>
<dbReference type="PANTHER" id="PTHR34981:SF1">
    <property type="entry name" value="CELL DIVISION PROTEIN ZAPA"/>
    <property type="match status" value="1"/>
</dbReference>
<accession>A0A1T2L342</accession>
<comment type="caution">
    <text evidence="12">The sequence shown here is derived from an EMBL/GenBank/DDBJ whole genome shotgun (WGS) entry which is preliminary data.</text>
</comment>
<dbReference type="GO" id="GO:0005829">
    <property type="term" value="C:cytosol"/>
    <property type="evidence" value="ECO:0007669"/>
    <property type="project" value="TreeGrafter"/>
</dbReference>
<evidence type="ECO:0000256" key="5">
    <source>
        <dbReference type="ARBA" id="ARBA00022618"/>
    </source>
</evidence>
<keyword evidence="6" id="KW-0175">Coiled coil</keyword>
<keyword evidence="8" id="KW-0131">Cell cycle</keyword>
<dbReference type="RefSeq" id="WP_078484190.1">
    <property type="nucleotide sequence ID" value="NZ_MPRL01000050.1"/>
</dbReference>
<dbReference type="EMBL" id="MPRL01000050">
    <property type="protein sequence ID" value="OOZ39494.1"/>
    <property type="molecule type" value="Genomic_DNA"/>
</dbReference>
<organism evidence="12 13">
    <name type="scientific">Solemya pervernicosa gill symbiont</name>
    <dbReference type="NCBI Taxonomy" id="642797"/>
    <lineage>
        <taxon>Bacteria</taxon>
        <taxon>Pseudomonadati</taxon>
        <taxon>Pseudomonadota</taxon>
        <taxon>Gammaproteobacteria</taxon>
        <taxon>sulfur-oxidizing symbionts</taxon>
    </lineage>
</organism>
<comment type="similarity">
    <text evidence="2">Belongs to the ZapA family. Type 1 subfamily.</text>
</comment>
<dbReference type="Gene3D" id="3.30.160.880">
    <property type="entry name" value="Cell division protein ZapA protomer, N-terminal domain"/>
    <property type="match status" value="1"/>
</dbReference>
<keyword evidence="5 12" id="KW-0132">Cell division</keyword>
<dbReference type="OrthoDB" id="5772359at2"/>
<keyword evidence="13" id="KW-1185">Reference proteome</keyword>
<dbReference type="SUPFAM" id="SSF102829">
    <property type="entry name" value="Cell division protein ZapA-like"/>
    <property type="match status" value="1"/>
</dbReference>
<evidence type="ECO:0000313" key="12">
    <source>
        <dbReference type="EMBL" id="OOZ39494.1"/>
    </source>
</evidence>
<keyword evidence="4" id="KW-0963">Cytoplasm</keyword>
<evidence type="ECO:0000256" key="2">
    <source>
        <dbReference type="ARBA" id="ARBA00010074"/>
    </source>
</evidence>
<reference evidence="12 13" key="1">
    <citation type="submission" date="2016-11" db="EMBL/GenBank/DDBJ databases">
        <title>Mixed transmission modes and dynamic genome evolution in an obligate animal-bacterial symbiosis.</title>
        <authorList>
            <person name="Russell S.L."/>
            <person name="Corbett-Detig R.B."/>
            <person name="Cavanaugh C.M."/>
        </authorList>
    </citation>
    <scope>NUCLEOTIDE SEQUENCE [LARGE SCALE GENOMIC DNA]</scope>
    <source>
        <strain evidence="12">Sveles-Q1</strain>
    </source>
</reference>
<dbReference type="GO" id="GO:0000917">
    <property type="term" value="P:division septum assembly"/>
    <property type="evidence" value="ECO:0007669"/>
    <property type="project" value="UniProtKB-KW"/>
</dbReference>
<comment type="subunit">
    <text evidence="10">Homodimer. Interacts with FtsZ.</text>
</comment>
<keyword evidence="7" id="KW-0717">Septation</keyword>
<sequence>MSEKSSPVTVKILDKEYRVSCADNEREELLASSRYLNEQMLEIRRGGKVIGADRIAVMAALNIAHELLSCQKQLEGVDKTLHSRIKQIQDKIEVALNHNKQMEL</sequence>
<dbReference type="AlphaFoldDB" id="A0A1T2L342"/>
<dbReference type="GO" id="GO:0030428">
    <property type="term" value="C:cell septum"/>
    <property type="evidence" value="ECO:0007669"/>
    <property type="project" value="TreeGrafter"/>
</dbReference>
<dbReference type="GO" id="GO:0043093">
    <property type="term" value="P:FtsZ-dependent cytokinesis"/>
    <property type="evidence" value="ECO:0007669"/>
    <property type="project" value="TreeGrafter"/>
</dbReference>
<name>A0A1T2L342_9GAMM</name>
<proteinExistence type="inferred from homology"/>
<evidence type="ECO:0000256" key="10">
    <source>
        <dbReference type="ARBA" id="ARBA00026068"/>
    </source>
</evidence>
<dbReference type="PANTHER" id="PTHR34981">
    <property type="entry name" value="CELL DIVISION PROTEIN ZAPA"/>
    <property type="match status" value="1"/>
</dbReference>
<comment type="subcellular location">
    <subcellularLocation>
        <location evidence="1">Cytoplasm</location>
    </subcellularLocation>
</comment>
<dbReference type="InterPro" id="IPR007838">
    <property type="entry name" value="Cell_div_ZapA-like"/>
</dbReference>
<dbReference type="GO" id="GO:0000921">
    <property type="term" value="P:septin ring assembly"/>
    <property type="evidence" value="ECO:0007669"/>
    <property type="project" value="TreeGrafter"/>
</dbReference>
<evidence type="ECO:0000256" key="6">
    <source>
        <dbReference type="ARBA" id="ARBA00023054"/>
    </source>
</evidence>
<protein>
    <recommendedName>
        <fullName evidence="3">Cell division protein ZapA</fullName>
    </recommendedName>
    <alternativeName>
        <fullName evidence="11">Z ring-associated protein ZapA</fullName>
    </alternativeName>
</protein>
<evidence type="ECO:0000256" key="11">
    <source>
        <dbReference type="ARBA" id="ARBA00033158"/>
    </source>
</evidence>
<dbReference type="Pfam" id="PF05164">
    <property type="entry name" value="ZapA"/>
    <property type="match status" value="1"/>
</dbReference>